<dbReference type="Gene3D" id="3.40.50.300">
    <property type="entry name" value="P-loop containing nucleotide triphosphate hydrolases"/>
    <property type="match status" value="1"/>
</dbReference>
<evidence type="ECO:0000259" key="5">
    <source>
        <dbReference type="PROSITE" id="PS50893"/>
    </source>
</evidence>
<dbReference type="Proteomes" id="UP001589755">
    <property type="component" value="Unassembled WGS sequence"/>
</dbReference>
<dbReference type="RefSeq" id="WP_261518487.1">
    <property type="nucleotide sequence ID" value="NZ_JAODNW010000001.1"/>
</dbReference>
<keyword evidence="3" id="KW-0547">Nucleotide-binding</keyword>
<dbReference type="InterPro" id="IPR003439">
    <property type="entry name" value="ABC_transporter-like_ATP-bd"/>
</dbReference>
<dbReference type="SUPFAM" id="SSF52540">
    <property type="entry name" value="P-loop containing nucleoside triphosphate hydrolases"/>
    <property type="match status" value="1"/>
</dbReference>
<evidence type="ECO:0000256" key="2">
    <source>
        <dbReference type="ARBA" id="ARBA00022448"/>
    </source>
</evidence>
<name>A0ABV6D3K2_9HYPH</name>
<dbReference type="InterPro" id="IPR003593">
    <property type="entry name" value="AAA+_ATPase"/>
</dbReference>
<dbReference type="InterPro" id="IPR027417">
    <property type="entry name" value="P-loop_NTPase"/>
</dbReference>
<comment type="similarity">
    <text evidence="1">Belongs to the ABC transporter superfamily.</text>
</comment>
<reference evidence="6 7" key="1">
    <citation type="submission" date="2024-09" db="EMBL/GenBank/DDBJ databases">
        <authorList>
            <person name="Sun Q."/>
            <person name="Mori K."/>
        </authorList>
    </citation>
    <scope>NUCLEOTIDE SEQUENCE [LARGE SCALE GENOMIC DNA]</scope>
    <source>
        <strain evidence="6 7">CCM 8543</strain>
    </source>
</reference>
<evidence type="ECO:0000313" key="6">
    <source>
        <dbReference type="EMBL" id="MFC0207230.1"/>
    </source>
</evidence>
<dbReference type="CDD" id="cd03230">
    <property type="entry name" value="ABC_DR_subfamily_A"/>
    <property type="match status" value="1"/>
</dbReference>
<keyword evidence="4 6" id="KW-0067">ATP-binding</keyword>
<evidence type="ECO:0000313" key="7">
    <source>
        <dbReference type="Proteomes" id="UP001589755"/>
    </source>
</evidence>
<dbReference type="PANTHER" id="PTHR43335:SF11">
    <property type="entry name" value="ABC TRANSPORTER RELATED"/>
    <property type="match status" value="1"/>
</dbReference>
<gene>
    <name evidence="6" type="ORF">ACFFJ2_02315</name>
</gene>
<keyword evidence="2" id="KW-0813">Transport</keyword>
<comment type="caution">
    <text evidence="6">The sequence shown here is derived from an EMBL/GenBank/DDBJ whole genome shotgun (WGS) entry which is preliminary data.</text>
</comment>
<organism evidence="6 7">
    <name type="scientific">Chelativorans intermedius</name>
    <dbReference type="NCBI Taxonomy" id="515947"/>
    <lineage>
        <taxon>Bacteria</taxon>
        <taxon>Pseudomonadati</taxon>
        <taxon>Pseudomonadota</taxon>
        <taxon>Alphaproteobacteria</taxon>
        <taxon>Hyphomicrobiales</taxon>
        <taxon>Phyllobacteriaceae</taxon>
        <taxon>Chelativorans</taxon>
    </lineage>
</organism>
<dbReference type="SMART" id="SM00382">
    <property type="entry name" value="AAA"/>
    <property type="match status" value="1"/>
</dbReference>
<dbReference type="EMBL" id="JBHLXD010000003">
    <property type="protein sequence ID" value="MFC0207230.1"/>
    <property type="molecule type" value="Genomic_DNA"/>
</dbReference>
<keyword evidence="7" id="KW-1185">Reference proteome</keyword>
<sequence>MSTVIETKGLVKRYGRHVAVDGIDLSIGKGEVFGLLGPNGSGKTTTILLLLGLTEPTAGSVSVLGLDPLRQPLAVKRRVGYLPDQIGFYDALTARENLNYTARLAGLSGAEAGPRIEEALQRVRLGHAADRRVATFSRGMRQRLGLAEVLLKKADIAILDEPTSGLDPQSTQELLELIGALSREGMTIVLSSHLLAMVQTVCTRVALFSRGRIGLCGTVAELTSEVLGGTHVVEVEANGVDLPAVLADAPHVVGVAQLAPGRWRVDTDADARPEIARRVVSAGGALASMSIRQTTLDEVYVRFFEAEEGKQNEAA</sequence>
<proteinExistence type="inferred from homology"/>
<feature type="domain" description="ABC transporter" evidence="5">
    <location>
        <begin position="5"/>
        <end position="235"/>
    </location>
</feature>
<dbReference type="GO" id="GO:0005524">
    <property type="term" value="F:ATP binding"/>
    <property type="evidence" value="ECO:0007669"/>
    <property type="project" value="UniProtKB-KW"/>
</dbReference>
<evidence type="ECO:0000256" key="4">
    <source>
        <dbReference type="ARBA" id="ARBA00022840"/>
    </source>
</evidence>
<dbReference type="PROSITE" id="PS50893">
    <property type="entry name" value="ABC_TRANSPORTER_2"/>
    <property type="match status" value="1"/>
</dbReference>
<accession>A0ABV6D3K2</accession>
<dbReference type="Pfam" id="PF00005">
    <property type="entry name" value="ABC_tran"/>
    <property type="match status" value="1"/>
</dbReference>
<evidence type="ECO:0000256" key="3">
    <source>
        <dbReference type="ARBA" id="ARBA00022741"/>
    </source>
</evidence>
<evidence type="ECO:0000256" key="1">
    <source>
        <dbReference type="ARBA" id="ARBA00005417"/>
    </source>
</evidence>
<protein>
    <submittedName>
        <fullName evidence="6">ABC transporter ATP-binding protein</fullName>
    </submittedName>
</protein>
<dbReference type="PANTHER" id="PTHR43335">
    <property type="entry name" value="ABC TRANSPORTER, ATP-BINDING PROTEIN"/>
    <property type="match status" value="1"/>
</dbReference>